<keyword evidence="4" id="KW-0597">Phosphoprotein</keyword>
<keyword evidence="15" id="KW-1185">Reference proteome</keyword>
<dbReference type="SUPFAM" id="SSF55874">
    <property type="entry name" value="ATPase domain of HSP90 chaperone/DNA topoisomerase II/histidine kinase"/>
    <property type="match status" value="1"/>
</dbReference>
<feature type="domain" description="HAMP" evidence="13">
    <location>
        <begin position="173"/>
        <end position="226"/>
    </location>
</feature>
<dbReference type="PANTHER" id="PTHR45436">
    <property type="entry name" value="SENSOR HISTIDINE KINASE YKOH"/>
    <property type="match status" value="1"/>
</dbReference>
<dbReference type="InterPro" id="IPR005467">
    <property type="entry name" value="His_kinase_dom"/>
</dbReference>
<keyword evidence="10 11" id="KW-0472">Membrane</keyword>
<keyword evidence="8 11" id="KW-1133">Transmembrane helix</keyword>
<dbReference type="SMART" id="SM00387">
    <property type="entry name" value="HATPase_c"/>
    <property type="match status" value="1"/>
</dbReference>
<dbReference type="CDD" id="cd06225">
    <property type="entry name" value="HAMP"/>
    <property type="match status" value="1"/>
</dbReference>
<evidence type="ECO:0000256" key="1">
    <source>
        <dbReference type="ARBA" id="ARBA00000085"/>
    </source>
</evidence>
<evidence type="ECO:0000256" key="6">
    <source>
        <dbReference type="ARBA" id="ARBA00022692"/>
    </source>
</evidence>
<evidence type="ECO:0000256" key="10">
    <source>
        <dbReference type="ARBA" id="ARBA00023136"/>
    </source>
</evidence>
<dbReference type="PROSITE" id="PS50885">
    <property type="entry name" value="HAMP"/>
    <property type="match status" value="1"/>
</dbReference>
<evidence type="ECO:0000256" key="8">
    <source>
        <dbReference type="ARBA" id="ARBA00022989"/>
    </source>
</evidence>
<evidence type="ECO:0000256" key="7">
    <source>
        <dbReference type="ARBA" id="ARBA00022777"/>
    </source>
</evidence>
<keyword evidence="6 11" id="KW-0812">Transmembrane</keyword>
<comment type="caution">
    <text evidence="14">The sequence shown here is derived from an EMBL/GenBank/DDBJ whole genome shotgun (WGS) entry which is preliminary data.</text>
</comment>
<feature type="domain" description="Histidine kinase" evidence="12">
    <location>
        <begin position="234"/>
        <end position="446"/>
    </location>
</feature>
<evidence type="ECO:0000313" key="14">
    <source>
        <dbReference type="EMBL" id="TXC63932.1"/>
    </source>
</evidence>
<feature type="transmembrane region" description="Helical" evidence="11">
    <location>
        <begin position="6"/>
        <end position="28"/>
    </location>
</feature>
<dbReference type="EMBL" id="VOQQ01000001">
    <property type="protein sequence ID" value="TXC63932.1"/>
    <property type="molecule type" value="Genomic_DNA"/>
</dbReference>
<dbReference type="InterPro" id="IPR036097">
    <property type="entry name" value="HisK_dim/P_sf"/>
</dbReference>
<proteinExistence type="predicted"/>
<dbReference type="InterPro" id="IPR050428">
    <property type="entry name" value="TCS_sensor_his_kinase"/>
</dbReference>
<keyword evidence="5" id="KW-0808">Transferase</keyword>
<comment type="catalytic activity">
    <reaction evidence="1">
        <text>ATP + protein L-histidine = ADP + protein N-phospho-L-histidine.</text>
        <dbReference type="EC" id="2.7.13.3"/>
    </reaction>
</comment>
<dbReference type="OrthoDB" id="9815202at2"/>
<evidence type="ECO:0000256" key="3">
    <source>
        <dbReference type="ARBA" id="ARBA00012438"/>
    </source>
</evidence>
<evidence type="ECO:0000256" key="4">
    <source>
        <dbReference type="ARBA" id="ARBA00022553"/>
    </source>
</evidence>
<dbReference type="Gene3D" id="3.30.565.10">
    <property type="entry name" value="Histidine kinase-like ATPase, C-terminal domain"/>
    <property type="match status" value="1"/>
</dbReference>
<evidence type="ECO:0000256" key="2">
    <source>
        <dbReference type="ARBA" id="ARBA00004370"/>
    </source>
</evidence>
<dbReference type="Gene3D" id="6.10.340.10">
    <property type="match status" value="1"/>
</dbReference>
<sequence length="448" mass="47902">MRLPTGLRVALLAAMLTLAANLAVVGFIRWRTHDESAGLIHRQVIEEGSVLDDVYATGDEAALERAITDILAARDPQYFAAILGPNGRPKAGNVTAIDGPIGAGYHSGRLGRRGAPPVEAAYTLRPLAGGDLLLSGRSFAQRVAFESTLERSLLLALAVSVLLGLGAGYVLARYVDRRVRDIATVADRIGDGDMTHRVPLSGTGDAFDGLAGQVNRMLDRIGALMEELRLLTDCLAHDLRSPIGRLRARIDAAMAADDEVRREALFAGVVHEADSLMRILTTVLEIGRAEAMAPRGQFAWLDPGELVTELTEMYEPIVEEAGVALVLDKGPALLPLFGHRQLLAQAITNLLDNALNYAPGGELRLFAHCEEEVLRLGVADRGPGIAPEDRAEARRQFGRLNVARAPGGAGLGLALVEAVAHLHHGQLELEDNKPGLIAALVLPIRARD</sequence>
<keyword evidence="7 14" id="KW-0418">Kinase</keyword>
<dbReference type="PROSITE" id="PS50109">
    <property type="entry name" value="HIS_KIN"/>
    <property type="match status" value="1"/>
</dbReference>
<evidence type="ECO:0000313" key="15">
    <source>
        <dbReference type="Proteomes" id="UP000321249"/>
    </source>
</evidence>
<feature type="transmembrane region" description="Helical" evidence="11">
    <location>
        <begin position="152"/>
        <end position="172"/>
    </location>
</feature>
<comment type="subcellular location">
    <subcellularLocation>
        <location evidence="2">Membrane</location>
    </subcellularLocation>
</comment>
<organism evidence="14 15">
    <name type="scientific">Allosphingosinicella ginsenosidimutans</name>
    <dbReference type="NCBI Taxonomy" id="1176539"/>
    <lineage>
        <taxon>Bacteria</taxon>
        <taxon>Pseudomonadati</taxon>
        <taxon>Pseudomonadota</taxon>
        <taxon>Alphaproteobacteria</taxon>
        <taxon>Sphingomonadales</taxon>
        <taxon>Sphingomonadaceae</taxon>
        <taxon>Allosphingosinicella</taxon>
    </lineage>
</organism>
<dbReference type="GO" id="GO:0005886">
    <property type="term" value="C:plasma membrane"/>
    <property type="evidence" value="ECO:0007669"/>
    <property type="project" value="TreeGrafter"/>
</dbReference>
<dbReference type="Proteomes" id="UP000321249">
    <property type="component" value="Unassembled WGS sequence"/>
</dbReference>
<dbReference type="SUPFAM" id="SSF158472">
    <property type="entry name" value="HAMP domain-like"/>
    <property type="match status" value="1"/>
</dbReference>
<dbReference type="GO" id="GO:0000155">
    <property type="term" value="F:phosphorelay sensor kinase activity"/>
    <property type="evidence" value="ECO:0007669"/>
    <property type="project" value="InterPro"/>
</dbReference>
<dbReference type="RefSeq" id="WP_147043338.1">
    <property type="nucleotide sequence ID" value="NZ_BAABIR010000001.1"/>
</dbReference>
<dbReference type="InterPro" id="IPR003594">
    <property type="entry name" value="HATPase_dom"/>
</dbReference>
<dbReference type="AlphaFoldDB" id="A0A5C6TU71"/>
<dbReference type="CDD" id="cd00075">
    <property type="entry name" value="HATPase"/>
    <property type="match status" value="1"/>
</dbReference>
<protein>
    <recommendedName>
        <fullName evidence="3">histidine kinase</fullName>
        <ecNumber evidence="3">2.7.13.3</ecNumber>
    </recommendedName>
</protein>
<evidence type="ECO:0000256" key="9">
    <source>
        <dbReference type="ARBA" id="ARBA00023012"/>
    </source>
</evidence>
<accession>A0A5C6TU71</accession>
<evidence type="ECO:0000256" key="11">
    <source>
        <dbReference type="SAM" id="Phobius"/>
    </source>
</evidence>
<dbReference type="Pfam" id="PF00672">
    <property type="entry name" value="HAMP"/>
    <property type="match status" value="1"/>
</dbReference>
<name>A0A5C6TU71_9SPHN</name>
<dbReference type="Pfam" id="PF02518">
    <property type="entry name" value="HATPase_c"/>
    <property type="match status" value="1"/>
</dbReference>
<evidence type="ECO:0000259" key="13">
    <source>
        <dbReference type="PROSITE" id="PS50885"/>
    </source>
</evidence>
<dbReference type="PANTHER" id="PTHR45436:SF8">
    <property type="entry name" value="HISTIDINE KINASE"/>
    <property type="match status" value="1"/>
</dbReference>
<dbReference type="InterPro" id="IPR003660">
    <property type="entry name" value="HAMP_dom"/>
</dbReference>
<dbReference type="InterPro" id="IPR004358">
    <property type="entry name" value="Sig_transdc_His_kin-like_C"/>
</dbReference>
<gene>
    <name evidence="14" type="ORF">FRZ32_09840</name>
</gene>
<dbReference type="InterPro" id="IPR036890">
    <property type="entry name" value="HATPase_C_sf"/>
</dbReference>
<evidence type="ECO:0000259" key="12">
    <source>
        <dbReference type="PROSITE" id="PS50109"/>
    </source>
</evidence>
<keyword evidence="9" id="KW-0902">Two-component regulatory system</keyword>
<dbReference type="PRINTS" id="PR00344">
    <property type="entry name" value="BCTRLSENSOR"/>
</dbReference>
<reference evidence="14 15" key="1">
    <citation type="journal article" date="2015" name="J. Microbiol.">
        <title>Sphingosinicella ginsenosidimutans sp. nov., with ginsenoside converting activity.</title>
        <authorList>
            <person name="Kim J.K."/>
            <person name="Kang M.S."/>
            <person name="Park S.C."/>
            <person name="Kim K.M."/>
            <person name="Choi K."/>
            <person name="Yoon M.H."/>
            <person name="Im W.T."/>
        </authorList>
    </citation>
    <scope>NUCLEOTIDE SEQUENCE [LARGE SCALE GENOMIC DNA]</scope>
    <source>
        <strain evidence="14 15">BS-11</strain>
    </source>
</reference>
<evidence type="ECO:0000256" key="5">
    <source>
        <dbReference type="ARBA" id="ARBA00022679"/>
    </source>
</evidence>
<dbReference type="SMART" id="SM00304">
    <property type="entry name" value="HAMP"/>
    <property type="match status" value="1"/>
</dbReference>
<dbReference type="SUPFAM" id="SSF47384">
    <property type="entry name" value="Homodimeric domain of signal transducing histidine kinase"/>
    <property type="match status" value="1"/>
</dbReference>
<dbReference type="EC" id="2.7.13.3" evidence="3"/>